<comment type="similarity">
    <text evidence="1 3">Belongs to the pirin family.</text>
</comment>
<name>A0A437S7X7_9FIRM</name>
<dbReference type="Gene3D" id="2.60.120.10">
    <property type="entry name" value="Jelly Rolls"/>
    <property type="match status" value="2"/>
</dbReference>
<keyword evidence="2" id="KW-0479">Metal-binding</keyword>
<dbReference type="PIRSF" id="PIRSF006232">
    <property type="entry name" value="Pirin"/>
    <property type="match status" value="1"/>
</dbReference>
<feature type="binding site" evidence="2">
    <location>
        <position position="59"/>
    </location>
    <ligand>
        <name>Fe cation</name>
        <dbReference type="ChEBI" id="CHEBI:24875"/>
    </ligand>
</feature>
<feature type="domain" description="Quercetin 2,3-dioxygenase C-terminal cupin" evidence="5">
    <location>
        <begin position="146"/>
        <end position="229"/>
    </location>
</feature>
<evidence type="ECO:0000259" key="5">
    <source>
        <dbReference type="Pfam" id="PF17954"/>
    </source>
</evidence>
<dbReference type="GO" id="GO:0046872">
    <property type="term" value="F:metal ion binding"/>
    <property type="evidence" value="ECO:0007669"/>
    <property type="project" value="UniProtKB-KW"/>
</dbReference>
<keyword evidence="2" id="KW-0408">Iron</keyword>
<evidence type="ECO:0000313" key="6">
    <source>
        <dbReference type="EMBL" id="RVU55018.1"/>
    </source>
</evidence>
<dbReference type="SUPFAM" id="SSF51182">
    <property type="entry name" value="RmlC-like cupins"/>
    <property type="match status" value="1"/>
</dbReference>
<dbReference type="InterPro" id="IPR012093">
    <property type="entry name" value="Pirin"/>
</dbReference>
<dbReference type="InterPro" id="IPR014710">
    <property type="entry name" value="RmlC-like_jellyroll"/>
</dbReference>
<dbReference type="AlphaFoldDB" id="A0A437S7X7"/>
<evidence type="ECO:0000256" key="3">
    <source>
        <dbReference type="RuleBase" id="RU003457"/>
    </source>
</evidence>
<dbReference type="Proteomes" id="UP000288812">
    <property type="component" value="Unassembled WGS sequence"/>
</dbReference>
<proteinExistence type="inferred from homology"/>
<dbReference type="CDD" id="cd02910">
    <property type="entry name" value="cupin_Yhhw_N"/>
    <property type="match status" value="1"/>
</dbReference>
<feature type="domain" description="Pirin N-terminal" evidence="4">
    <location>
        <begin position="14"/>
        <end position="118"/>
    </location>
</feature>
<protein>
    <submittedName>
        <fullName evidence="6">Pirin family protein</fullName>
    </submittedName>
</protein>
<dbReference type="PANTHER" id="PTHR43212:SF3">
    <property type="entry name" value="QUERCETIN 2,3-DIOXYGENASE"/>
    <property type="match status" value="1"/>
</dbReference>
<evidence type="ECO:0000259" key="4">
    <source>
        <dbReference type="Pfam" id="PF02678"/>
    </source>
</evidence>
<comment type="caution">
    <text evidence="6">The sequence shown here is derived from an EMBL/GenBank/DDBJ whole genome shotgun (WGS) entry which is preliminary data.</text>
</comment>
<dbReference type="InterPro" id="IPR011051">
    <property type="entry name" value="RmlC_Cupin_sf"/>
</dbReference>
<dbReference type="Pfam" id="PF17954">
    <property type="entry name" value="Pirin_C_2"/>
    <property type="match status" value="1"/>
</dbReference>
<dbReference type="InterPro" id="IPR003829">
    <property type="entry name" value="Pirin_N_dom"/>
</dbReference>
<dbReference type="Pfam" id="PF02678">
    <property type="entry name" value="Pirin"/>
    <property type="match status" value="1"/>
</dbReference>
<organism evidence="6 7">
    <name type="scientific">Anaerosphaera multitolerans</name>
    <dbReference type="NCBI Taxonomy" id="2487351"/>
    <lineage>
        <taxon>Bacteria</taxon>
        <taxon>Bacillati</taxon>
        <taxon>Bacillota</taxon>
        <taxon>Tissierellia</taxon>
        <taxon>Tissierellales</taxon>
        <taxon>Peptoniphilaceae</taxon>
        <taxon>Anaerosphaera</taxon>
    </lineage>
</organism>
<accession>A0A437S7X7</accession>
<feature type="binding site" evidence="2">
    <location>
        <position position="103"/>
    </location>
    <ligand>
        <name>Fe cation</name>
        <dbReference type="ChEBI" id="CHEBI:24875"/>
    </ligand>
</feature>
<sequence>MIRKLDNEKMGRSNLGWLRSVFHFSFAEYRNPNNVNFGKLRVINDDLVEPGTGFDTHPHRDMEIVSYVIKGELTHKDSMGHERTLSRGSAQYMSAGTGILHSEYNKGNEILRFMQIWIFPDENNLTPQYGDMTFEKEERHNKWLNIVSGIDGDAPIKIHQDASIHVLELDKDREIEFPVLENRQAYLVQIEGSSIINGIEFNMRDGLESVEESLNIKALEDSHFLVVELKKE</sequence>
<feature type="binding site" evidence="2">
    <location>
        <position position="57"/>
    </location>
    <ligand>
        <name>Fe cation</name>
        <dbReference type="ChEBI" id="CHEBI:24875"/>
    </ligand>
</feature>
<feature type="binding site" evidence="2">
    <location>
        <position position="101"/>
    </location>
    <ligand>
        <name>Fe cation</name>
        <dbReference type="ChEBI" id="CHEBI:24875"/>
    </ligand>
</feature>
<dbReference type="PANTHER" id="PTHR43212">
    <property type="entry name" value="QUERCETIN 2,3-DIOXYGENASE"/>
    <property type="match status" value="1"/>
</dbReference>
<comment type="cofactor">
    <cofactor evidence="2">
        <name>Fe cation</name>
        <dbReference type="ChEBI" id="CHEBI:24875"/>
    </cofactor>
    <text evidence="2">Binds 1 Fe cation per subunit.</text>
</comment>
<gene>
    <name evidence="6" type="ORF">EF514_03770</name>
</gene>
<evidence type="ECO:0000256" key="2">
    <source>
        <dbReference type="PIRSR" id="PIRSR006232-1"/>
    </source>
</evidence>
<dbReference type="RefSeq" id="WP_127723993.1">
    <property type="nucleotide sequence ID" value="NZ_RLIH01000004.1"/>
</dbReference>
<keyword evidence="7" id="KW-1185">Reference proteome</keyword>
<reference evidence="6 7" key="1">
    <citation type="submission" date="2018-11" db="EMBL/GenBank/DDBJ databases">
        <title>Genome sequencing and assembly of Anaerosphaera sp. nov., GS7-6-2.</title>
        <authorList>
            <person name="Rettenmaier R."/>
            <person name="Liebl W."/>
            <person name="Zverlov V."/>
        </authorList>
    </citation>
    <scope>NUCLEOTIDE SEQUENCE [LARGE SCALE GENOMIC DNA]</scope>
    <source>
        <strain evidence="6 7">GS7-6-2</strain>
    </source>
</reference>
<dbReference type="EMBL" id="RLIH01000004">
    <property type="protein sequence ID" value="RVU55018.1"/>
    <property type="molecule type" value="Genomic_DNA"/>
</dbReference>
<evidence type="ECO:0000313" key="7">
    <source>
        <dbReference type="Proteomes" id="UP000288812"/>
    </source>
</evidence>
<dbReference type="OrthoDB" id="321327at2"/>
<evidence type="ECO:0000256" key="1">
    <source>
        <dbReference type="ARBA" id="ARBA00008416"/>
    </source>
</evidence>
<dbReference type="InterPro" id="IPR041602">
    <property type="entry name" value="Quercetinase_C"/>
</dbReference>